<reference evidence="8 9" key="1">
    <citation type="submission" date="2018-09" db="EMBL/GenBank/DDBJ databases">
        <title>Paenibacillus SK2017-BO5.</title>
        <authorList>
            <person name="Piskunova J.V."/>
            <person name="Dubiley S.A."/>
            <person name="Severinov K.V."/>
        </authorList>
    </citation>
    <scope>NUCLEOTIDE SEQUENCE [LARGE SCALE GENOMIC DNA]</scope>
    <source>
        <strain evidence="8 9">BO5</strain>
    </source>
</reference>
<dbReference type="AlphaFoldDB" id="A0A3A3GCQ5"/>
<protein>
    <recommendedName>
        <fullName evidence="6">7,8-dihydroneopterin aldolase</fullName>
        <ecNumber evidence="6">4.1.2.25</ecNumber>
    </recommendedName>
</protein>
<gene>
    <name evidence="8" type="primary">folB</name>
    <name evidence="8" type="ORF">DQX05_23165</name>
</gene>
<name>A0A3A3GCQ5_PANTH</name>
<dbReference type="GO" id="GO:0046656">
    <property type="term" value="P:folic acid biosynthetic process"/>
    <property type="evidence" value="ECO:0007669"/>
    <property type="project" value="UniProtKB-UniRule"/>
</dbReference>
<sequence>MRVVKPDRMQLHRMEFFGRHGVFAEERALGQRWIVDLDLQIDLQKAGQSDKLEDSINYAEVFYSVKSIVEGQSYQLVEALAERIAEGVLDGYPAIQEARVRVTKPHPPFDIHFQGVTVDITRARITEEDRQAGAADE</sequence>
<evidence type="ECO:0000256" key="6">
    <source>
        <dbReference type="RuleBase" id="RU362079"/>
    </source>
</evidence>
<dbReference type="RefSeq" id="WP_119795753.1">
    <property type="nucleotide sequence ID" value="NZ_QYZD01000029.1"/>
</dbReference>
<dbReference type="Pfam" id="PF02152">
    <property type="entry name" value="FolB"/>
    <property type="match status" value="1"/>
</dbReference>
<organism evidence="8 9">
    <name type="scientific">Paenibacillus thiaminolyticus</name>
    <name type="common">Bacillus thiaminolyticus</name>
    <dbReference type="NCBI Taxonomy" id="49283"/>
    <lineage>
        <taxon>Bacteria</taxon>
        <taxon>Bacillati</taxon>
        <taxon>Bacillota</taxon>
        <taxon>Bacilli</taxon>
        <taxon>Bacillales</taxon>
        <taxon>Paenibacillaceae</taxon>
        <taxon>Paenibacillus</taxon>
    </lineage>
</organism>
<dbReference type="EC" id="4.1.2.25" evidence="6"/>
<keyword evidence="5 6" id="KW-0456">Lyase</keyword>
<evidence type="ECO:0000256" key="5">
    <source>
        <dbReference type="ARBA" id="ARBA00023239"/>
    </source>
</evidence>
<dbReference type="SMART" id="SM00905">
    <property type="entry name" value="FolB"/>
    <property type="match status" value="1"/>
</dbReference>
<dbReference type="EMBL" id="QYZD01000029">
    <property type="protein sequence ID" value="RJG20910.1"/>
    <property type="molecule type" value="Genomic_DNA"/>
</dbReference>
<dbReference type="GO" id="GO:0004150">
    <property type="term" value="F:dihydroneopterin aldolase activity"/>
    <property type="evidence" value="ECO:0007669"/>
    <property type="project" value="UniProtKB-UniRule"/>
</dbReference>
<comment type="catalytic activity">
    <reaction evidence="1 6">
        <text>7,8-dihydroneopterin = 6-hydroxymethyl-7,8-dihydropterin + glycolaldehyde</text>
        <dbReference type="Rhea" id="RHEA:10540"/>
        <dbReference type="ChEBI" id="CHEBI:17001"/>
        <dbReference type="ChEBI" id="CHEBI:17071"/>
        <dbReference type="ChEBI" id="CHEBI:44841"/>
        <dbReference type="EC" id="4.1.2.25"/>
    </reaction>
</comment>
<evidence type="ECO:0000256" key="1">
    <source>
        <dbReference type="ARBA" id="ARBA00001353"/>
    </source>
</evidence>
<evidence type="ECO:0000313" key="8">
    <source>
        <dbReference type="EMBL" id="RJG20910.1"/>
    </source>
</evidence>
<dbReference type="NCBIfam" id="TIGR00526">
    <property type="entry name" value="folB_dom"/>
    <property type="match status" value="1"/>
</dbReference>
<proteinExistence type="inferred from homology"/>
<dbReference type="Proteomes" id="UP000266177">
    <property type="component" value="Unassembled WGS sequence"/>
</dbReference>
<keyword evidence="4 6" id="KW-0289">Folate biosynthesis</keyword>
<dbReference type="GO" id="GO:0005737">
    <property type="term" value="C:cytoplasm"/>
    <property type="evidence" value="ECO:0007669"/>
    <property type="project" value="TreeGrafter"/>
</dbReference>
<dbReference type="InterPro" id="IPR043133">
    <property type="entry name" value="GTP-CH-I_C/QueF"/>
</dbReference>
<comment type="caution">
    <text evidence="8">The sequence shown here is derived from an EMBL/GenBank/DDBJ whole genome shotgun (WGS) entry which is preliminary data.</text>
</comment>
<comment type="function">
    <text evidence="6">Catalyzes the conversion of 7,8-dihydroneopterin to 6-hydroxymethyl-7,8-dihydropterin.</text>
</comment>
<evidence type="ECO:0000256" key="4">
    <source>
        <dbReference type="ARBA" id="ARBA00022909"/>
    </source>
</evidence>
<evidence type="ECO:0000256" key="3">
    <source>
        <dbReference type="ARBA" id="ARBA00005708"/>
    </source>
</evidence>
<evidence type="ECO:0000313" key="9">
    <source>
        <dbReference type="Proteomes" id="UP000266177"/>
    </source>
</evidence>
<dbReference type="FunFam" id="3.30.1130.10:FF:000003">
    <property type="entry name" value="7,8-dihydroneopterin aldolase"/>
    <property type="match status" value="1"/>
</dbReference>
<comment type="pathway">
    <text evidence="2 6">Cofactor biosynthesis; tetrahydrofolate biosynthesis; 2-amino-4-hydroxy-6-hydroxymethyl-7,8-dihydropteridine diphosphate from 7,8-dihydroneopterin triphosphate: step 3/4.</text>
</comment>
<comment type="similarity">
    <text evidence="3 6">Belongs to the DHNA family.</text>
</comment>
<dbReference type="Gene3D" id="3.30.1130.10">
    <property type="match status" value="1"/>
</dbReference>
<dbReference type="CDD" id="cd00534">
    <property type="entry name" value="DHNA_DHNTPE"/>
    <property type="match status" value="1"/>
</dbReference>
<evidence type="ECO:0000256" key="2">
    <source>
        <dbReference type="ARBA" id="ARBA00005013"/>
    </source>
</evidence>
<dbReference type="PANTHER" id="PTHR42844:SF1">
    <property type="entry name" value="DIHYDRONEOPTERIN ALDOLASE 1-RELATED"/>
    <property type="match status" value="1"/>
</dbReference>
<dbReference type="PANTHER" id="PTHR42844">
    <property type="entry name" value="DIHYDRONEOPTERIN ALDOLASE 1-RELATED"/>
    <property type="match status" value="1"/>
</dbReference>
<dbReference type="SUPFAM" id="SSF55620">
    <property type="entry name" value="Tetrahydrobiopterin biosynthesis enzymes-like"/>
    <property type="match status" value="1"/>
</dbReference>
<dbReference type="OrthoDB" id="9803748at2"/>
<accession>A0A3A3GCQ5</accession>
<dbReference type="NCBIfam" id="TIGR00525">
    <property type="entry name" value="folB"/>
    <property type="match status" value="1"/>
</dbReference>
<evidence type="ECO:0000259" key="7">
    <source>
        <dbReference type="SMART" id="SM00905"/>
    </source>
</evidence>
<dbReference type="InterPro" id="IPR006157">
    <property type="entry name" value="FolB_dom"/>
</dbReference>
<dbReference type="UniPathway" id="UPA00077">
    <property type="reaction ID" value="UER00154"/>
</dbReference>
<feature type="domain" description="Dihydroneopterin aldolase/epimerase" evidence="7">
    <location>
        <begin position="9"/>
        <end position="122"/>
    </location>
</feature>
<dbReference type="GO" id="GO:0046654">
    <property type="term" value="P:tetrahydrofolate biosynthetic process"/>
    <property type="evidence" value="ECO:0007669"/>
    <property type="project" value="UniProtKB-UniRule"/>
</dbReference>
<dbReference type="InterPro" id="IPR006156">
    <property type="entry name" value="Dihydroneopterin_aldolase"/>
</dbReference>